<feature type="compositionally biased region" description="Low complexity" evidence="1">
    <location>
        <begin position="145"/>
        <end position="155"/>
    </location>
</feature>
<feature type="compositionally biased region" description="Basic and acidic residues" evidence="1">
    <location>
        <begin position="122"/>
        <end position="131"/>
    </location>
</feature>
<reference evidence="2" key="1">
    <citation type="submission" date="2022-07" db="EMBL/GenBank/DDBJ databases">
        <title>Genome analysis of Parmales, a sister group of diatoms, reveals the evolutionary specialization of diatoms from phago-mixotrophs to photoautotrophs.</title>
        <authorList>
            <person name="Ban H."/>
            <person name="Sato S."/>
            <person name="Yoshikawa S."/>
            <person name="Kazumasa Y."/>
            <person name="Nakamura Y."/>
            <person name="Ichinomiya M."/>
            <person name="Saitoh K."/>
            <person name="Sato N."/>
            <person name="Blanc-Mathieu R."/>
            <person name="Endo H."/>
            <person name="Kuwata A."/>
            <person name="Ogata H."/>
        </authorList>
    </citation>
    <scope>NUCLEOTIDE SEQUENCE</scope>
</reference>
<feature type="region of interest" description="Disordered" evidence="1">
    <location>
        <begin position="429"/>
        <end position="485"/>
    </location>
</feature>
<keyword evidence="3" id="KW-1185">Reference proteome</keyword>
<dbReference type="AlphaFoldDB" id="A0A9W7APF3"/>
<organism evidence="2 3">
    <name type="scientific">Triparma retinervis</name>
    <dbReference type="NCBI Taxonomy" id="2557542"/>
    <lineage>
        <taxon>Eukaryota</taxon>
        <taxon>Sar</taxon>
        <taxon>Stramenopiles</taxon>
        <taxon>Ochrophyta</taxon>
        <taxon>Bolidophyceae</taxon>
        <taxon>Parmales</taxon>
        <taxon>Triparmaceae</taxon>
        <taxon>Triparma</taxon>
    </lineage>
</organism>
<gene>
    <name evidence="2" type="ORF">TrRE_jg9346</name>
</gene>
<proteinExistence type="predicted"/>
<evidence type="ECO:0000256" key="1">
    <source>
        <dbReference type="SAM" id="MobiDB-lite"/>
    </source>
</evidence>
<feature type="compositionally biased region" description="Basic residues" evidence="1">
    <location>
        <begin position="111"/>
        <end position="121"/>
    </location>
</feature>
<accession>A0A9W7APF3</accession>
<dbReference type="Proteomes" id="UP001165082">
    <property type="component" value="Unassembled WGS sequence"/>
</dbReference>
<evidence type="ECO:0000313" key="3">
    <source>
        <dbReference type="Proteomes" id="UP001165082"/>
    </source>
</evidence>
<evidence type="ECO:0000313" key="2">
    <source>
        <dbReference type="EMBL" id="GMH74951.1"/>
    </source>
</evidence>
<sequence>MADRGRVGNDLQPNRAIREQHLATMMAIHDGRLAARARGHGLCEHKLESKFRRTRAGAKTLLLRKERAAHIALENKLLVERMSRIITHSTPVWCDDGPNANVKIDHLSVLRPKKKKKKAKSAKAEKEKEEREEKEEKEEKEERGGNNAPGDNPNDTEMLEVYNPETETHADSLNYSDDFANQHPLMSSFNNLEMSRGSNALEQSGMSVSFRDHPVSALEESYNTAPVGKRRGGKLPPRPVSASSKAFNIYSTMPNRKSATGEVIRPSTAGSSGGLTKSMFFNDLRPTSAVTAPNAPSKTAELFFGDDVVSKKKGADKRRKSMVVGSITGLSRLREFEKIANDNKKIVKNMDDVVAYYNKDAWEEDRREQIGRMRRNRKFPPKTPPNHAVTLQGMREMGDFARTNSAQIEEWEKKMEIRLKAEKLQSIGRGTDAAEMKRKAQKKKDQKRAKVQAKKDYLETKRKEREDEEREKVQIERKEHDMASTARTEMAARKGLAHAAGIFTRVIAVNEQARQQAARELTLMAQVATKELLKHLKDAKVKSERKGSVKIETEGIKRVRRTLVQEHHDQVYKSLIHGETKKPEKKAMRNRRIDSSDFLENALKVIGQTDNDSEGEMEGEEEGKKGRSFKRGEVVAGGEHAYQQPKLMEGEIMKVRSVTEGEVEVAGQLKFFECTLNVEVVSEEEIEVRCELGGMEGDERVCILVQKVPKLIIVERESAVEYARNLVDRLHLVKMKRRIIVQGVERVDGWEKWSLVKDTANLLI</sequence>
<dbReference type="OrthoDB" id="195313at2759"/>
<feature type="compositionally biased region" description="Acidic residues" evidence="1">
    <location>
        <begin position="611"/>
        <end position="621"/>
    </location>
</feature>
<dbReference type="EMBL" id="BRXZ01001599">
    <property type="protein sequence ID" value="GMH74951.1"/>
    <property type="molecule type" value="Genomic_DNA"/>
</dbReference>
<name>A0A9W7APF3_9STRA</name>
<feature type="region of interest" description="Disordered" evidence="1">
    <location>
        <begin position="607"/>
        <end position="630"/>
    </location>
</feature>
<protein>
    <submittedName>
        <fullName evidence="2">Uncharacterized protein</fullName>
    </submittedName>
</protein>
<feature type="compositionally biased region" description="Basic and acidic residues" evidence="1">
    <location>
        <begin position="453"/>
        <end position="482"/>
    </location>
</feature>
<comment type="caution">
    <text evidence="2">The sequence shown here is derived from an EMBL/GenBank/DDBJ whole genome shotgun (WGS) entry which is preliminary data.</text>
</comment>
<feature type="compositionally biased region" description="Basic residues" evidence="1">
    <location>
        <begin position="439"/>
        <end position="452"/>
    </location>
</feature>
<feature type="region of interest" description="Disordered" evidence="1">
    <location>
        <begin position="105"/>
        <end position="158"/>
    </location>
</feature>